<sequence>MAEVALKKIGTHSGVFHCDEVLACVMLSKYTSEFKDGIITRTREQEILDQQNIIVDVGGIYDPSKHRYDHHQRSFVDTFSSQHNIRLSSAGLVYKHFGQEIIKNVAQSLIDENKDNLNIEITLNQETLDSLYQRIYDGFIQGVDGSDNGVEQYPVEVKSAYSNPTQLQQRIGRLNPLWTEKNTDENVRFRSAMEIADMELRWQVKIQLLSVLPAYDIVKQSVLNRFNVHPSGEIVILETVVPWKSHLEDLEKSLNLGKQIKFVLFPESSAKKAWRVSTVPENWGTYDLRIGLKEEWRGIKDMTELKNVTKIDDIVFVHNSGFIGGAKSYESVLRMALESIEAHNAKLNNKQ</sequence>
<dbReference type="EMBL" id="GG662692">
    <property type="protein sequence ID" value="EAR83677.1"/>
    <property type="molecule type" value="Genomic_DNA"/>
</dbReference>
<dbReference type="KEGG" id="tet:TTHERM_00826940"/>
<dbReference type="OMA" id="FHCDEVV"/>
<dbReference type="HOGENOM" id="CLU_051576_0_0_1"/>
<evidence type="ECO:0000256" key="1">
    <source>
        <dbReference type="ARBA" id="ARBA00010105"/>
    </source>
</evidence>
<dbReference type="AlphaFoldDB" id="Q22EH5"/>
<accession>Q22EH5</accession>
<dbReference type="GO" id="GO:0005737">
    <property type="term" value="C:cytoplasm"/>
    <property type="evidence" value="ECO:0007669"/>
    <property type="project" value="TreeGrafter"/>
</dbReference>
<comment type="similarity">
    <text evidence="1">Belongs to the MYG1 family.</text>
</comment>
<dbReference type="Pfam" id="PF03690">
    <property type="entry name" value="MYG1_exonuc"/>
    <property type="match status" value="1"/>
</dbReference>
<dbReference type="STRING" id="312017.Q22EH5"/>
<evidence type="ECO:0000313" key="3">
    <source>
        <dbReference type="Proteomes" id="UP000009168"/>
    </source>
</evidence>
<dbReference type="Proteomes" id="UP000009168">
    <property type="component" value="Unassembled WGS sequence"/>
</dbReference>
<dbReference type="GeneID" id="7843480"/>
<keyword evidence="3" id="KW-1185">Reference proteome</keyword>
<organism evidence="2 3">
    <name type="scientific">Tetrahymena thermophila (strain SB210)</name>
    <dbReference type="NCBI Taxonomy" id="312017"/>
    <lineage>
        <taxon>Eukaryota</taxon>
        <taxon>Sar</taxon>
        <taxon>Alveolata</taxon>
        <taxon>Ciliophora</taxon>
        <taxon>Intramacronucleata</taxon>
        <taxon>Oligohymenophorea</taxon>
        <taxon>Hymenostomatida</taxon>
        <taxon>Tetrahymenina</taxon>
        <taxon>Tetrahymenidae</taxon>
        <taxon>Tetrahymena</taxon>
    </lineage>
</organism>
<reference evidence="3" key="1">
    <citation type="journal article" date="2006" name="PLoS Biol.">
        <title>Macronuclear genome sequence of the ciliate Tetrahymena thermophila, a model eukaryote.</title>
        <authorList>
            <person name="Eisen J.A."/>
            <person name="Coyne R.S."/>
            <person name="Wu M."/>
            <person name="Wu D."/>
            <person name="Thiagarajan M."/>
            <person name="Wortman J.R."/>
            <person name="Badger J.H."/>
            <person name="Ren Q."/>
            <person name="Amedeo P."/>
            <person name="Jones K.M."/>
            <person name="Tallon L.J."/>
            <person name="Delcher A.L."/>
            <person name="Salzberg S.L."/>
            <person name="Silva J.C."/>
            <person name="Haas B.J."/>
            <person name="Majoros W.H."/>
            <person name="Farzad M."/>
            <person name="Carlton J.M."/>
            <person name="Smith R.K. Jr."/>
            <person name="Garg J."/>
            <person name="Pearlman R.E."/>
            <person name="Karrer K.M."/>
            <person name="Sun L."/>
            <person name="Manning G."/>
            <person name="Elde N.C."/>
            <person name="Turkewitz A.P."/>
            <person name="Asai D.J."/>
            <person name="Wilkes D.E."/>
            <person name="Wang Y."/>
            <person name="Cai H."/>
            <person name="Collins K."/>
            <person name="Stewart B.A."/>
            <person name="Lee S.R."/>
            <person name="Wilamowska K."/>
            <person name="Weinberg Z."/>
            <person name="Ruzzo W.L."/>
            <person name="Wloga D."/>
            <person name="Gaertig J."/>
            <person name="Frankel J."/>
            <person name="Tsao C.-C."/>
            <person name="Gorovsky M.A."/>
            <person name="Keeling P.J."/>
            <person name="Waller R.F."/>
            <person name="Patron N.J."/>
            <person name="Cherry J.M."/>
            <person name="Stover N.A."/>
            <person name="Krieger C.J."/>
            <person name="del Toro C."/>
            <person name="Ryder H.F."/>
            <person name="Williamson S.C."/>
            <person name="Barbeau R.A."/>
            <person name="Hamilton E.P."/>
            <person name="Orias E."/>
        </authorList>
    </citation>
    <scope>NUCLEOTIDE SEQUENCE [LARGE SCALE GENOMIC DNA]</scope>
    <source>
        <strain evidence="3">SB210</strain>
    </source>
</reference>
<proteinExistence type="inferred from homology"/>
<dbReference type="eggNOG" id="KOG2948">
    <property type="taxonomic scope" value="Eukaryota"/>
</dbReference>
<dbReference type="FunCoup" id="Q22EH5">
    <property type="interactions" value="703"/>
</dbReference>
<dbReference type="GO" id="GO:0005634">
    <property type="term" value="C:nucleus"/>
    <property type="evidence" value="ECO:0007669"/>
    <property type="project" value="TreeGrafter"/>
</dbReference>
<dbReference type="PANTHER" id="PTHR11215">
    <property type="entry name" value="METAL DEPENDENT HYDROLASE - RELATED"/>
    <property type="match status" value="1"/>
</dbReference>
<dbReference type="RefSeq" id="XP_001031340.1">
    <property type="nucleotide sequence ID" value="XM_001031340.1"/>
</dbReference>
<evidence type="ECO:0000313" key="2">
    <source>
        <dbReference type="EMBL" id="EAR83677.1"/>
    </source>
</evidence>
<dbReference type="OrthoDB" id="10265310at2759"/>
<dbReference type="PANTHER" id="PTHR11215:SF1">
    <property type="entry name" value="MYG1 EXONUCLEASE"/>
    <property type="match status" value="1"/>
</dbReference>
<dbReference type="InParanoid" id="Q22EH5"/>
<protein>
    <submittedName>
        <fullName evidence="2">Melanocyte proliferating protein, putative</fullName>
    </submittedName>
</protein>
<dbReference type="InterPro" id="IPR003226">
    <property type="entry name" value="MYG1_exonuclease"/>
</dbReference>
<name>Q22EH5_TETTS</name>
<gene>
    <name evidence="2" type="ORF">TTHERM_00826940</name>
</gene>